<evidence type="ECO:0000313" key="2">
    <source>
        <dbReference type="EMBL" id="KAF9405008.1"/>
    </source>
</evidence>
<evidence type="ECO:0000256" key="1">
    <source>
        <dbReference type="SAM" id="MobiDB-lite"/>
    </source>
</evidence>
<feature type="region of interest" description="Disordered" evidence="1">
    <location>
        <begin position="1"/>
        <end position="40"/>
    </location>
</feature>
<accession>A0A835G2Z6</accession>
<sequence length="158" mass="17272">MNRYPEVHPGSRTSVHPCSRASVHSDRRPPAFRRSILGTTSGPNANVVAKLAEIADRVYEIAPMTPQVASTSSSASAASTDLAAQVSELTKQVAALTAQMNSRGRHRSHSRSSANRQRTQKTDPLTALINKERVIDSNYTWKVIDSFKLVSLVKFINS</sequence>
<dbReference type="AlphaFoldDB" id="A0A835G2Z6"/>
<organism evidence="2 3">
    <name type="scientific">Spodoptera exigua</name>
    <name type="common">Beet armyworm</name>
    <name type="synonym">Noctua fulgens</name>
    <dbReference type="NCBI Taxonomy" id="7107"/>
    <lineage>
        <taxon>Eukaryota</taxon>
        <taxon>Metazoa</taxon>
        <taxon>Ecdysozoa</taxon>
        <taxon>Arthropoda</taxon>
        <taxon>Hexapoda</taxon>
        <taxon>Insecta</taxon>
        <taxon>Pterygota</taxon>
        <taxon>Neoptera</taxon>
        <taxon>Endopterygota</taxon>
        <taxon>Lepidoptera</taxon>
        <taxon>Glossata</taxon>
        <taxon>Ditrysia</taxon>
        <taxon>Noctuoidea</taxon>
        <taxon>Noctuidae</taxon>
        <taxon>Amphipyrinae</taxon>
        <taxon>Spodoptera</taxon>
    </lineage>
</organism>
<comment type="caution">
    <text evidence="2">The sequence shown here is derived from an EMBL/GenBank/DDBJ whole genome shotgun (WGS) entry which is preliminary data.</text>
</comment>
<feature type="region of interest" description="Disordered" evidence="1">
    <location>
        <begin position="97"/>
        <end position="122"/>
    </location>
</feature>
<keyword evidence="3" id="KW-1185">Reference proteome</keyword>
<proteinExistence type="predicted"/>
<name>A0A835G2Z6_SPOEX</name>
<evidence type="ECO:0000313" key="3">
    <source>
        <dbReference type="Proteomes" id="UP000648187"/>
    </source>
</evidence>
<dbReference type="EMBL" id="JACKWZ010000837">
    <property type="protein sequence ID" value="KAF9405008.1"/>
    <property type="molecule type" value="Genomic_DNA"/>
</dbReference>
<dbReference type="Proteomes" id="UP000648187">
    <property type="component" value="Unassembled WGS sequence"/>
</dbReference>
<gene>
    <name evidence="2" type="ORF">HW555_014056</name>
</gene>
<reference evidence="2" key="1">
    <citation type="submission" date="2020-08" db="EMBL/GenBank/DDBJ databases">
        <title>Spodoptera exigua strain:BAW_Kor-Di-RS1 Genome sequencing and assembly.</title>
        <authorList>
            <person name="Kim J."/>
            <person name="Nam H.Y."/>
            <person name="Kwon M."/>
            <person name="Choi J.H."/>
            <person name="Cho S.R."/>
            <person name="Kim G.-H."/>
        </authorList>
    </citation>
    <scope>NUCLEOTIDE SEQUENCE</scope>
    <source>
        <strain evidence="2">BAW_Kor-Di-RS1</strain>
        <tissue evidence="2">Whole-body</tissue>
    </source>
</reference>
<protein>
    <submittedName>
        <fullName evidence="2">Uncharacterized protein</fullName>
    </submittedName>
</protein>